<dbReference type="GO" id="GO:0010487">
    <property type="term" value="F:thermospermine synthase activity"/>
    <property type="evidence" value="ECO:0007669"/>
    <property type="project" value="TreeGrafter"/>
</dbReference>
<gene>
    <name evidence="3" type="ORF">WR25_12796</name>
</gene>
<accession>A0A2A2K864</accession>
<keyword evidence="1" id="KW-0620">Polyamine biosynthesis</keyword>
<dbReference type="InterPro" id="IPR029063">
    <property type="entry name" value="SAM-dependent_MTases_sf"/>
</dbReference>
<keyword evidence="4" id="KW-1185">Reference proteome</keyword>
<name>A0A2A2K864_9BILA</name>
<protein>
    <recommendedName>
        <fullName evidence="5">PABS domain-containing protein</fullName>
    </recommendedName>
</protein>
<evidence type="ECO:0000313" key="4">
    <source>
        <dbReference type="Proteomes" id="UP000218231"/>
    </source>
</evidence>
<dbReference type="SUPFAM" id="SSF53335">
    <property type="entry name" value="S-adenosyl-L-methionine-dependent methyltransferases"/>
    <property type="match status" value="1"/>
</dbReference>
<dbReference type="STRING" id="2018661.A0A2A2K864"/>
<evidence type="ECO:0000256" key="1">
    <source>
        <dbReference type="ARBA" id="ARBA00023115"/>
    </source>
</evidence>
<feature type="signal peptide" evidence="2">
    <location>
        <begin position="1"/>
        <end position="16"/>
    </location>
</feature>
<dbReference type="EMBL" id="LIAE01009348">
    <property type="protein sequence ID" value="PAV70176.1"/>
    <property type="molecule type" value="Genomic_DNA"/>
</dbReference>
<proteinExistence type="predicted"/>
<evidence type="ECO:0000256" key="2">
    <source>
        <dbReference type="SAM" id="SignalP"/>
    </source>
</evidence>
<dbReference type="OrthoDB" id="411785at2759"/>
<dbReference type="CDD" id="cd02440">
    <property type="entry name" value="AdoMet_MTases"/>
    <property type="match status" value="1"/>
</dbReference>
<sequence>MIAHLLFFVIGSTTLGQFSNRELKDIKPFKEDFYFPREVGKKEMMVREKLMETQKKIVDSACSQISDDCFDVVDEYFVGYNSNRMLAVRTIYTKHDGAQLKLTVALLQPPNPLTWNDLDSRKWEIRKEYIDLIYPVLMISNGFMTGTMKLLSKTTYNILLIGHGGGIISSFFSTLDYVKTNVTSVEIDPLMAEFAKKWFGYRESESQHLIIDDGLEYFKYAEKEGYKFDVIILDACPNQPDPHTGVFCPLKQMLDNPVLERMNNILAKNGTLIMNFIANMNPDLEKQVMKQASDVFKDCYKEHLNTNEAMITCSNDMGNNPTDNEALFNDRYKKLRPYLNIVPFHAEKRYQESLPKELKSNRIPKVEDWARDEL</sequence>
<dbReference type="GO" id="GO:0006596">
    <property type="term" value="P:polyamine biosynthetic process"/>
    <property type="evidence" value="ECO:0007669"/>
    <property type="project" value="UniProtKB-KW"/>
</dbReference>
<dbReference type="PANTHER" id="PTHR43317">
    <property type="entry name" value="THERMOSPERMINE SYNTHASE ACAULIS5"/>
    <property type="match status" value="1"/>
</dbReference>
<keyword evidence="2" id="KW-0732">Signal</keyword>
<organism evidence="3 4">
    <name type="scientific">Diploscapter pachys</name>
    <dbReference type="NCBI Taxonomy" id="2018661"/>
    <lineage>
        <taxon>Eukaryota</taxon>
        <taxon>Metazoa</taxon>
        <taxon>Ecdysozoa</taxon>
        <taxon>Nematoda</taxon>
        <taxon>Chromadorea</taxon>
        <taxon>Rhabditida</taxon>
        <taxon>Rhabditina</taxon>
        <taxon>Rhabditomorpha</taxon>
        <taxon>Rhabditoidea</taxon>
        <taxon>Rhabditidae</taxon>
        <taxon>Diploscapter</taxon>
    </lineage>
</organism>
<dbReference type="Gene3D" id="3.40.50.150">
    <property type="entry name" value="Vaccinia Virus protein VP39"/>
    <property type="match status" value="1"/>
</dbReference>
<evidence type="ECO:0008006" key="5">
    <source>
        <dbReference type="Google" id="ProtNLM"/>
    </source>
</evidence>
<comment type="caution">
    <text evidence="3">The sequence shown here is derived from an EMBL/GenBank/DDBJ whole genome shotgun (WGS) entry which is preliminary data.</text>
</comment>
<dbReference type="Pfam" id="PF01564">
    <property type="entry name" value="Spermine_synth"/>
    <property type="match status" value="1"/>
</dbReference>
<dbReference type="PANTHER" id="PTHR43317:SF1">
    <property type="entry name" value="THERMOSPERMINE SYNTHASE ACAULIS5"/>
    <property type="match status" value="1"/>
</dbReference>
<feature type="chain" id="PRO_5012290864" description="PABS domain-containing protein" evidence="2">
    <location>
        <begin position="17"/>
        <end position="374"/>
    </location>
</feature>
<reference evidence="3 4" key="1">
    <citation type="journal article" date="2017" name="Curr. Biol.">
        <title>Genome architecture and evolution of a unichromosomal asexual nematode.</title>
        <authorList>
            <person name="Fradin H."/>
            <person name="Zegar C."/>
            <person name="Gutwein M."/>
            <person name="Lucas J."/>
            <person name="Kovtun M."/>
            <person name="Corcoran D."/>
            <person name="Baugh L.R."/>
            <person name="Kiontke K."/>
            <person name="Gunsalus K."/>
            <person name="Fitch D.H."/>
            <person name="Piano F."/>
        </authorList>
    </citation>
    <scope>NUCLEOTIDE SEQUENCE [LARGE SCALE GENOMIC DNA]</scope>
    <source>
        <strain evidence="3">PF1309</strain>
    </source>
</reference>
<dbReference type="Proteomes" id="UP000218231">
    <property type="component" value="Unassembled WGS sequence"/>
</dbReference>
<dbReference type="AlphaFoldDB" id="A0A2A2K864"/>
<evidence type="ECO:0000313" key="3">
    <source>
        <dbReference type="EMBL" id="PAV70176.1"/>
    </source>
</evidence>